<evidence type="ECO:0000313" key="2">
    <source>
        <dbReference type="Proteomes" id="UP001177021"/>
    </source>
</evidence>
<accession>A0ACB0IAT6</accession>
<name>A0ACB0IAT6_TRIPR</name>
<comment type="caution">
    <text evidence="1">The sequence shown here is derived from an EMBL/GenBank/DDBJ whole genome shotgun (WGS) entry which is preliminary data.</text>
</comment>
<proteinExistence type="predicted"/>
<dbReference type="Proteomes" id="UP001177021">
    <property type="component" value="Unassembled WGS sequence"/>
</dbReference>
<gene>
    <name evidence="1" type="ORF">MILVUS5_LOCUS1088</name>
</gene>
<sequence length="285" mass="32259">MELNPQNIIPFSCPKTNNFLLPLTQCAHKKNMQYLLSSGSPSFLQTYTHHTHTYPLYGVRKRGLLKPRGAVNQQSQTSVRTSWPRVSLSLFGAGFLFGPLLDGLHSRVELVVYKSGAIDIGQLHTNIWVPPLLGLFYCSVGLLQLYLDERLINKVQEGSLAKTITSLILLALFIELSAELYKAGIADNIEAYALFAAAEFMWFLLNRTWPGFILACIVGFACPLAEIPLMKFLHLWYYPQANVEIFGQGLVTWTLTCYFVYTLFIINLSRWFRTVYTAQTEESDA</sequence>
<reference evidence="1" key="1">
    <citation type="submission" date="2023-10" db="EMBL/GenBank/DDBJ databases">
        <authorList>
            <person name="Rodriguez Cubillos JULIANA M."/>
            <person name="De Vega J."/>
        </authorList>
    </citation>
    <scope>NUCLEOTIDE SEQUENCE</scope>
</reference>
<protein>
    <submittedName>
        <fullName evidence="1">Uncharacterized protein</fullName>
    </submittedName>
</protein>
<dbReference type="EMBL" id="CASHSV030000001">
    <property type="protein sequence ID" value="CAJ2629008.1"/>
    <property type="molecule type" value="Genomic_DNA"/>
</dbReference>
<evidence type="ECO:0000313" key="1">
    <source>
        <dbReference type="EMBL" id="CAJ2629008.1"/>
    </source>
</evidence>
<keyword evidence="2" id="KW-1185">Reference proteome</keyword>
<organism evidence="1 2">
    <name type="scientific">Trifolium pratense</name>
    <name type="common">Red clover</name>
    <dbReference type="NCBI Taxonomy" id="57577"/>
    <lineage>
        <taxon>Eukaryota</taxon>
        <taxon>Viridiplantae</taxon>
        <taxon>Streptophyta</taxon>
        <taxon>Embryophyta</taxon>
        <taxon>Tracheophyta</taxon>
        <taxon>Spermatophyta</taxon>
        <taxon>Magnoliopsida</taxon>
        <taxon>eudicotyledons</taxon>
        <taxon>Gunneridae</taxon>
        <taxon>Pentapetalae</taxon>
        <taxon>rosids</taxon>
        <taxon>fabids</taxon>
        <taxon>Fabales</taxon>
        <taxon>Fabaceae</taxon>
        <taxon>Papilionoideae</taxon>
        <taxon>50 kb inversion clade</taxon>
        <taxon>NPAAA clade</taxon>
        <taxon>Hologalegina</taxon>
        <taxon>IRL clade</taxon>
        <taxon>Trifolieae</taxon>
        <taxon>Trifolium</taxon>
    </lineage>
</organism>